<keyword evidence="2" id="KW-1185">Reference proteome</keyword>
<dbReference type="InterPro" id="IPR046199">
    <property type="entry name" value="DUF6231"/>
</dbReference>
<dbReference type="AlphaFoldDB" id="K6G5W6"/>
<dbReference type="STRING" id="1208365.B273_1421"/>
<comment type="caution">
    <text evidence="1">The sequence shown here is derived from an EMBL/GenBank/DDBJ whole genome shotgun (WGS) entry which is preliminary data.</text>
</comment>
<accession>K6G5W6</accession>
<dbReference type="Proteomes" id="UP000010310">
    <property type="component" value="Unassembled WGS sequence"/>
</dbReference>
<reference evidence="1 2" key="1">
    <citation type="submission" date="2012-09" db="EMBL/GenBank/DDBJ databases">
        <authorList>
            <person name="Dupont C.L."/>
            <person name="Rusch D.B."/>
            <person name="Lombardo M.-J."/>
            <person name="Novotny M."/>
            <person name="Yee-Greenbaum J."/>
            <person name="Laskin R."/>
        </authorList>
    </citation>
    <scope>NUCLEOTIDE SEQUENCE [LARGE SCALE GENOMIC DNA]</scope>
    <source>
        <strain evidence="1">SAR86E</strain>
    </source>
</reference>
<evidence type="ECO:0000313" key="2">
    <source>
        <dbReference type="Proteomes" id="UP000010310"/>
    </source>
</evidence>
<evidence type="ECO:0000313" key="1">
    <source>
        <dbReference type="EMBL" id="EKO36539.1"/>
    </source>
</evidence>
<dbReference type="Pfam" id="PF19742">
    <property type="entry name" value="DUF6231"/>
    <property type="match status" value="1"/>
</dbReference>
<sequence>MSKSGLNDFLLEVIHNESVTSVLAITEKNLSTFANACEDLLKSMSIISLSHLESNGALPNDLCIIFDDMAISKTQIGLIKNSLAQKILVLKKSKDDGDHQNFIELGFTHDNEITQARVYSYNLKTYNNKRGWNNPEGWANPENFEKYRW</sequence>
<proteinExistence type="predicted"/>
<gene>
    <name evidence="1" type="ORF">B273_1421</name>
</gene>
<name>K6G5W6_9GAMM</name>
<dbReference type="EMBL" id="AMWX01000008">
    <property type="protein sequence ID" value="EKO36539.1"/>
    <property type="molecule type" value="Genomic_DNA"/>
</dbReference>
<protein>
    <submittedName>
        <fullName evidence="1">Uncharacterized protein</fullName>
    </submittedName>
</protein>
<organism evidence="1 2">
    <name type="scientific">SAR86 cluster bacterium SAR86E</name>
    <dbReference type="NCBI Taxonomy" id="1208365"/>
    <lineage>
        <taxon>Bacteria</taxon>
        <taxon>Pseudomonadati</taxon>
        <taxon>Pseudomonadota</taxon>
        <taxon>Gammaproteobacteria</taxon>
        <taxon>SAR86 cluster</taxon>
    </lineage>
</organism>